<keyword evidence="4 5" id="KW-0694">RNA-binding</keyword>
<keyword evidence="3 5" id="KW-0949">S-adenosyl-L-methionine</keyword>
<dbReference type="InterPro" id="IPR029063">
    <property type="entry name" value="SAM-dependent_MTases_sf"/>
</dbReference>
<dbReference type="InterPro" id="IPR023267">
    <property type="entry name" value="RCMT"/>
</dbReference>
<dbReference type="EMBL" id="UYJE01006545">
    <property type="protein sequence ID" value="VDI46904.1"/>
    <property type="molecule type" value="Genomic_DNA"/>
</dbReference>
<reference evidence="8" key="1">
    <citation type="submission" date="2018-11" db="EMBL/GenBank/DDBJ databases">
        <authorList>
            <person name="Alioto T."/>
            <person name="Alioto T."/>
        </authorList>
    </citation>
    <scope>NUCLEOTIDE SEQUENCE</scope>
</reference>
<evidence type="ECO:0000256" key="5">
    <source>
        <dbReference type="PROSITE-ProRule" id="PRU01023"/>
    </source>
</evidence>
<dbReference type="GO" id="GO:0005737">
    <property type="term" value="C:cytoplasm"/>
    <property type="evidence" value="ECO:0007669"/>
    <property type="project" value="TreeGrafter"/>
</dbReference>
<keyword evidence="2 5" id="KW-0808">Transferase</keyword>
<keyword evidence="1 5" id="KW-0489">Methyltransferase</keyword>
<comment type="caution">
    <text evidence="8">The sequence shown here is derived from an EMBL/GenBank/DDBJ whole genome shotgun (WGS) entry which is preliminary data.</text>
</comment>
<dbReference type="PANTHER" id="PTHR22808:SF1">
    <property type="entry name" value="RNA CYTOSINE-C(5)-METHYLTRANSFERASE NSUN2-RELATED"/>
    <property type="match status" value="1"/>
</dbReference>
<dbReference type="SUPFAM" id="SSF53335">
    <property type="entry name" value="S-adenosyl-L-methionine-dependent methyltransferases"/>
    <property type="match status" value="1"/>
</dbReference>
<evidence type="ECO:0000256" key="6">
    <source>
        <dbReference type="SAM" id="MobiDB-lite"/>
    </source>
</evidence>
<sequence>MQYWCHRCLQNSRYIHAAPHDWNKYCLLIDTSNATSLEMLQEQLSETAAGNRDRERENNGDGEKRENKHTDYPTTKKTNANYEQYYKEQGIIKEAEWEAFLESMRQPLPTTFRITGFRGEAQEMLKIIKNEYITKLVSNDDCLFTVFLGKLYPNELGWQIDLSRREIRHQQDLQPLKEFLLNETESGNISRQEAVSMIPPLVLDVKPHHKVLDMCAAPGSKTAQLIELLHADGENVP</sequence>
<feature type="binding site" evidence="5">
    <location>
        <begin position="215"/>
        <end position="221"/>
    </location>
    <ligand>
        <name>S-adenosyl-L-methionine</name>
        <dbReference type="ChEBI" id="CHEBI:59789"/>
    </ligand>
</feature>
<feature type="non-terminal residue" evidence="8">
    <location>
        <position position="237"/>
    </location>
</feature>
<dbReference type="GO" id="GO:0016428">
    <property type="term" value="F:tRNA (cytidine-5-)-methyltransferase activity"/>
    <property type="evidence" value="ECO:0007669"/>
    <property type="project" value="TreeGrafter"/>
</dbReference>
<evidence type="ECO:0000256" key="2">
    <source>
        <dbReference type="ARBA" id="ARBA00022679"/>
    </source>
</evidence>
<evidence type="ECO:0000256" key="4">
    <source>
        <dbReference type="ARBA" id="ARBA00022884"/>
    </source>
</evidence>
<feature type="region of interest" description="Disordered" evidence="6">
    <location>
        <begin position="45"/>
        <end position="79"/>
    </location>
</feature>
<comment type="caution">
    <text evidence="5">Lacks conserved residue(s) required for the propagation of feature annotation.</text>
</comment>
<dbReference type="PANTHER" id="PTHR22808">
    <property type="entry name" value="NCL1 YEAST -RELATED NOL1/NOP2/FMU SUN DOMAIN-CONTAINING"/>
    <property type="match status" value="1"/>
</dbReference>
<feature type="domain" description="SAM-dependent MTase RsmB/NOP-type" evidence="7">
    <location>
        <begin position="100"/>
        <end position="237"/>
    </location>
</feature>
<dbReference type="Pfam" id="PF01189">
    <property type="entry name" value="Methyltr_RsmB-F"/>
    <property type="match status" value="1"/>
</dbReference>
<dbReference type="EC" id="2.1.1.203" evidence="8"/>
<accession>A0A8B6FA82</accession>
<evidence type="ECO:0000259" key="7">
    <source>
        <dbReference type="PROSITE" id="PS51686"/>
    </source>
</evidence>
<organism evidence="8 9">
    <name type="scientific">Mytilus galloprovincialis</name>
    <name type="common">Mediterranean mussel</name>
    <dbReference type="NCBI Taxonomy" id="29158"/>
    <lineage>
        <taxon>Eukaryota</taxon>
        <taxon>Metazoa</taxon>
        <taxon>Spiralia</taxon>
        <taxon>Lophotrochozoa</taxon>
        <taxon>Mollusca</taxon>
        <taxon>Bivalvia</taxon>
        <taxon>Autobranchia</taxon>
        <taxon>Pteriomorphia</taxon>
        <taxon>Mytilida</taxon>
        <taxon>Mytiloidea</taxon>
        <taxon>Mytilidae</taxon>
        <taxon>Mytilinae</taxon>
        <taxon>Mytilus</taxon>
    </lineage>
</organism>
<protein>
    <submittedName>
        <fullName evidence="8">tRNA (Cytosine34-C5)-methyltransferase</fullName>
        <ecNumber evidence="8">2.1.1.203</ecNumber>
    </submittedName>
</protein>
<evidence type="ECO:0000256" key="1">
    <source>
        <dbReference type="ARBA" id="ARBA00022603"/>
    </source>
</evidence>
<dbReference type="GO" id="GO:0005634">
    <property type="term" value="C:nucleus"/>
    <property type="evidence" value="ECO:0007669"/>
    <property type="project" value="TreeGrafter"/>
</dbReference>
<dbReference type="GO" id="GO:0000049">
    <property type="term" value="F:tRNA binding"/>
    <property type="evidence" value="ECO:0007669"/>
    <property type="project" value="TreeGrafter"/>
</dbReference>
<evidence type="ECO:0000313" key="9">
    <source>
        <dbReference type="Proteomes" id="UP000596742"/>
    </source>
</evidence>
<dbReference type="GO" id="GO:0030488">
    <property type="term" value="P:tRNA methylation"/>
    <property type="evidence" value="ECO:0007669"/>
    <property type="project" value="TreeGrafter"/>
</dbReference>
<name>A0A8B6FA82_MYTGA</name>
<dbReference type="InterPro" id="IPR049560">
    <property type="entry name" value="MeTrfase_RsmB-F_NOP2_cat"/>
</dbReference>
<proteinExistence type="inferred from homology"/>
<dbReference type="OrthoDB" id="6093671at2759"/>
<evidence type="ECO:0000256" key="3">
    <source>
        <dbReference type="ARBA" id="ARBA00022691"/>
    </source>
</evidence>
<comment type="similarity">
    <text evidence="5">Belongs to the class I-like SAM-binding methyltransferase superfamily. RsmB/NOP family.</text>
</comment>
<dbReference type="Proteomes" id="UP000596742">
    <property type="component" value="Unassembled WGS sequence"/>
</dbReference>
<dbReference type="PROSITE" id="PS51686">
    <property type="entry name" value="SAM_MT_RSMB_NOP"/>
    <property type="match status" value="1"/>
</dbReference>
<feature type="compositionally biased region" description="Basic and acidic residues" evidence="6">
    <location>
        <begin position="51"/>
        <end position="71"/>
    </location>
</feature>
<dbReference type="InterPro" id="IPR001678">
    <property type="entry name" value="MeTrfase_RsmB-F_NOP2_dom"/>
</dbReference>
<keyword evidence="9" id="KW-1185">Reference proteome</keyword>
<evidence type="ECO:0000313" key="8">
    <source>
        <dbReference type="EMBL" id="VDI46904.1"/>
    </source>
</evidence>
<gene>
    <name evidence="8" type="ORF">MGAL_10B053053</name>
</gene>
<dbReference type="Gene3D" id="3.40.50.150">
    <property type="entry name" value="Vaccinia Virus protein VP39"/>
    <property type="match status" value="1"/>
</dbReference>
<dbReference type="AlphaFoldDB" id="A0A8B6FA82"/>